<evidence type="ECO:0000313" key="6">
    <source>
        <dbReference type="Proteomes" id="UP000824782"/>
    </source>
</evidence>
<dbReference type="AlphaFoldDB" id="A0AAV7CBM0"/>
<reference evidence="5" key="1">
    <citation type="thesis" date="2020" institute="ProQuest LLC" country="789 East Eisenhower Parkway, Ann Arbor, MI, USA">
        <title>Comparative Genomics and Chromosome Evolution.</title>
        <authorList>
            <person name="Mudd A.B."/>
        </authorList>
    </citation>
    <scope>NUCLEOTIDE SEQUENCE</scope>
    <source>
        <strain evidence="5">237g6f4</strain>
        <tissue evidence="5">Blood</tissue>
    </source>
</reference>
<keyword evidence="1 2" id="KW-0175">Coiled coil</keyword>
<dbReference type="EMBL" id="WNYA01000003">
    <property type="protein sequence ID" value="KAG8582266.1"/>
    <property type="molecule type" value="Genomic_DNA"/>
</dbReference>
<dbReference type="Gene3D" id="3.40.50.12700">
    <property type="match status" value="1"/>
</dbReference>
<feature type="domain" description="SGNH hydrolase-type esterase" evidence="4">
    <location>
        <begin position="1039"/>
        <end position="1141"/>
    </location>
</feature>
<evidence type="ECO:0000259" key="4">
    <source>
        <dbReference type="Pfam" id="PF13472"/>
    </source>
</evidence>
<name>A0AAV7CBM0_ENGPU</name>
<feature type="region of interest" description="Disordered" evidence="3">
    <location>
        <begin position="719"/>
        <end position="1024"/>
    </location>
</feature>
<feature type="coiled-coil region" evidence="2">
    <location>
        <begin position="235"/>
        <end position="342"/>
    </location>
</feature>
<dbReference type="SUPFAM" id="SSF52266">
    <property type="entry name" value="SGNH hydrolase"/>
    <property type="match status" value="1"/>
</dbReference>
<dbReference type="InterPro" id="IPR013830">
    <property type="entry name" value="SGNH_hydro"/>
</dbReference>
<feature type="compositionally biased region" description="Basic and acidic residues" evidence="3">
    <location>
        <begin position="1"/>
        <end position="11"/>
    </location>
</feature>
<feature type="compositionally biased region" description="Basic and acidic residues" evidence="3">
    <location>
        <begin position="1011"/>
        <end position="1024"/>
    </location>
</feature>
<accession>A0AAV7CBM0</accession>
<feature type="region of interest" description="Disordered" evidence="3">
    <location>
        <begin position="425"/>
        <end position="568"/>
    </location>
</feature>
<feature type="compositionally biased region" description="Basic and acidic residues" evidence="3">
    <location>
        <begin position="922"/>
        <end position="935"/>
    </location>
</feature>
<evidence type="ECO:0000256" key="3">
    <source>
        <dbReference type="SAM" id="MobiDB-lite"/>
    </source>
</evidence>
<feature type="compositionally biased region" description="Basic and acidic residues" evidence="3">
    <location>
        <begin position="857"/>
        <end position="914"/>
    </location>
</feature>
<feature type="compositionally biased region" description="Low complexity" evidence="3">
    <location>
        <begin position="767"/>
        <end position="778"/>
    </location>
</feature>
<dbReference type="Proteomes" id="UP000824782">
    <property type="component" value="Unassembled WGS sequence"/>
</dbReference>
<dbReference type="PANTHER" id="PTHR28638:SF1">
    <property type="entry name" value="PRE-B-CELL LEUKEMIA TRANSCRIPTION FACTOR-INTERACTING PROTEIN 1"/>
    <property type="match status" value="1"/>
</dbReference>
<organism evidence="5 6">
    <name type="scientific">Engystomops pustulosus</name>
    <name type="common">Tungara frog</name>
    <name type="synonym">Physalaemus pustulosus</name>
    <dbReference type="NCBI Taxonomy" id="76066"/>
    <lineage>
        <taxon>Eukaryota</taxon>
        <taxon>Metazoa</taxon>
        <taxon>Chordata</taxon>
        <taxon>Craniata</taxon>
        <taxon>Vertebrata</taxon>
        <taxon>Euteleostomi</taxon>
        <taxon>Amphibia</taxon>
        <taxon>Batrachia</taxon>
        <taxon>Anura</taxon>
        <taxon>Neobatrachia</taxon>
        <taxon>Hyloidea</taxon>
        <taxon>Leptodactylidae</taxon>
        <taxon>Leiuperinae</taxon>
        <taxon>Engystomops</taxon>
    </lineage>
</organism>
<dbReference type="PANTHER" id="PTHR28638">
    <property type="entry name" value="CELL CYCLE PROGRESSION PROTEIN 1"/>
    <property type="match status" value="1"/>
</dbReference>
<comment type="caution">
    <text evidence="5">The sequence shown here is derived from an EMBL/GenBank/DDBJ whole genome shotgun (WGS) entry which is preliminary data.</text>
</comment>
<feature type="compositionally biased region" description="Basic and acidic residues" evidence="3">
    <location>
        <begin position="941"/>
        <end position="998"/>
    </location>
</feature>
<gene>
    <name evidence="5" type="ORF">GDO81_007979</name>
</gene>
<feature type="compositionally biased region" description="Basic residues" evidence="3">
    <location>
        <begin position="999"/>
        <end position="1010"/>
    </location>
</feature>
<evidence type="ECO:0000256" key="1">
    <source>
        <dbReference type="ARBA" id="ARBA00023054"/>
    </source>
</evidence>
<evidence type="ECO:0000313" key="5">
    <source>
        <dbReference type="EMBL" id="KAG8582266.1"/>
    </source>
</evidence>
<feature type="compositionally biased region" description="Basic and acidic residues" evidence="3">
    <location>
        <begin position="813"/>
        <end position="833"/>
    </location>
</feature>
<sequence>MSESPEGRDSENNWVIPSAESFPVETVGAAQDVSEDAGASGEGLRTSATTGPPGDGIAPAGCKAQCSKIPTTVVMVMLLLVGLTQGNGDCVPPQEPSEDPTVQEQPPEEPEKLDEGLPADTEAPRGPSLVGADLEEVSCSSSDDDLEGLRKRAGRGAPPGSIAPSIREVTQQEAEAGFSLNPNTLVIAAFAIVCIGLLLFTGEKRAERPLLDWIRQHADQFSGDPSSLQVMSGLLDKVAKENQEIRHMQATLQEQKEELEALLSVSDAEKVTAGPGDPELTDENVRLKDALLKEETAHLSAKEELQNLQEKLEALETSHGEKEGLETENSQLKVDLDTLQRQVEGFLVQKETLVAESQMLRQELDKQRLLVSTIRQDLDSLVSKSPEGEDEKLLQERLSEMSSKLAMEAQRSETWEKKYVEHAQRRKEQVGEARRGHKEWKKTNKTPDISATGGDYRKMHHKHGKEHGKGWTEESHRESPHEEWRSKKHDDKQWREKKHRHWEGEKADSQEKKETWKSKDHHDHPERQTRHHQRELGDGFHPRKGQKDYKRQTDGEKGKDHRHHDHNKFWKKLSDHQYRIPEGCSGLEDCARKDGVDLFNVELKPVERKKFEEVLLNYLTKTQLSEHLPELTPLLDGFFEGLFFSHHKLRFKDFVDDVEDFLEDLARRETGNDDIVDDFERYVYNSFFGEAATKKRFAKKQQKNNKYHKHSGKLEKIHEKGLNQSEDPQPFKTDFHVDSGDYKPPKKQKFSSSNARHEEESDHKYVNENNNNSNYNKSPNHHDHDKRDGHHFEKKTKHPYTKPGGEASGHQILKREHQEDGDRYNDKAENHERKNTHKGQRSPGKDSYKQKHNNPNKYKEEEHKNYSKKHEKDTRNKHYPQHDDWSPDHRSWKDGDHKRRDYHPQHDEPGDRHGNYHQKYYNYREGDNHHDFDKDHHKHGDSKTKDYRHDKEHHKHEADSQYRHKYDKDHQKRENDQDKYKHGDYKNRDHEHDKDQQKVSHHKYEKGHHQHDRDAHHKYDKDHHKADRVDGLLGGAGEEPAVMVHIGTNDKVRGRWKVLKNDFRDSGHKLRARTSKVVFSEILPVPRATPERQREIREVNKWLKSWCRKEGFGFLENWADFSVGYRLYSRDGLHLNGEGAAVLGEKMARRLEECLN</sequence>
<dbReference type="InterPro" id="IPR051990">
    <property type="entry name" value="CCPG1/PBIP1"/>
</dbReference>
<feature type="compositionally biased region" description="Basic and acidic residues" evidence="3">
    <location>
        <begin position="755"/>
        <end position="766"/>
    </location>
</feature>
<dbReference type="GO" id="GO:0016020">
    <property type="term" value="C:membrane"/>
    <property type="evidence" value="ECO:0007669"/>
    <property type="project" value="TreeGrafter"/>
</dbReference>
<evidence type="ECO:0000256" key="2">
    <source>
        <dbReference type="SAM" id="Coils"/>
    </source>
</evidence>
<proteinExistence type="predicted"/>
<dbReference type="Pfam" id="PF13472">
    <property type="entry name" value="Lipase_GDSL_2"/>
    <property type="match status" value="1"/>
</dbReference>
<feature type="region of interest" description="Disordered" evidence="3">
    <location>
        <begin position="89"/>
        <end position="163"/>
    </location>
</feature>
<feature type="compositionally biased region" description="Basic residues" evidence="3">
    <location>
        <begin position="435"/>
        <end position="444"/>
    </location>
</feature>
<feature type="region of interest" description="Disordered" evidence="3">
    <location>
        <begin position="1"/>
        <end position="55"/>
    </location>
</feature>
<protein>
    <recommendedName>
        <fullName evidence="4">SGNH hydrolase-type esterase domain-containing protein</fullName>
    </recommendedName>
</protein>
<feature type="compositionally biased region" description="Basic and acidic residues" evidence="3">
    <location>
        <begin position="467"/>
        <end position="494"/>
    </location>
</feature>
<feature type="compositionally biased region" description="Basic and acidic residues" evidence="3">
    <location>
        <begin position="733"/>
        <end position="744"/>
    </location>
</feature>
<feature type="compositionally biased region" description="Basic and acidic residues" evidence="3">
    <location>
        <begin position="780"/>
        <end position="791"/>
    </location>
</feature>
<feature type="compositionally biased region" description="Basic and acidic residues" evidence="3">
    <location>
        <begin position="502"/>
        <end position="559"/>
    </location>
</feature>
<keyword evidence="6" id="KW-1185">Reference proteome</keyword>
<feature type="compositionally biased region" description="Basic and acidic residues" evidence="3">
    <location>
        <begin position="425"/>
        <end position="434"/>
    </location>
</feature>